<keyword evidence="7" id="KW-1185">Reference proteome</keyword>
<dbReference type="InterPro" id="IPR050109">
    <property type="entry name" value="HTH-type_TetR-like_transc_reg"/>
</dbReference>
<dbReference type="Pfam" id="PF00440">
    <property type="entry name" value="TetR_N"/>
    <property type="match status" value="1"/>
</dbReference>
<dbReference type="Gene3D" id="1.10.357.10">
    <property type="entry name" value="Tetracycline Repressor, domain 2"/>
    <property type="match status" value="1"/>
</dbReference>
<evidence type="ECO:0000313" key="6">
    <source>
        <dbReference type="EMBL" id="NMN97353.1"/>
    </source>
</evidence>
<dbReference type="GO" id="GO:0000976">
    <property type="term" value="F:transcription cis-regulatory region binding"/>
    <property type="evidence" value="ECO:0007669"/>
    <property type="project" value="TreeGrafter"/>
</dbReference>
<evidence type="ECO:0000256" key="4">
    <source>
        <dbReference type="PROSITE-ProRule" id="PRU00335"/>
    </source>
</evidence>
<dbReference type="PRINTS" id="PR00455">
    <property type="entry name" value="HTHTETR"/>
</dbReference>
<organism evidence="6 7">
    <name type="scientific">Antrihabitans stalactiti</name>
    <dbReference type="NCBI Taxonomy" id="2584121"/>
    <lineage>
        <taxon>Bacteria</taxon>
        <taxon>Bacillati</taxon>
        <taxon>Actinomycetota</taxon>
        <taxon>Actinomycetes</taxon>
        <taxon>Mycobacteriales</taxon>
        <taxon>Nocardiaceae</taxon>
        <taxon>Antrihabitans</taxon>
    </lineage>
</organism>
<dbReference type="GO" id="GO:0003700">
    <property type="term" value="F:DNA-binding transcription factor activity"/>
    <property type="evidence" value="ECO:0007669"/>
    <property type="project" value="TreeGrafter"/>
</dbReference>
<reference evidence="6 7" key="1">
    <citation type="submission" date="2019-05" db="EMBL/GenBank/DDBJ databases">
        <authorList>
            <person name="Lee S.D."/>
        </authorList>
    </citation>
    <scope>NUCLEOTIDE SEQUENCE [LARGE SCALE GENOMIC DNA]</scope>
    <source>
        <strain evidence="6 7">YC2-7</strain>
    </source>
</reference>
<evidence type="ECO:0000256" key="1">
    <source>
        <dbReference type="ARBA" id="ARBA00023015"/>
    </source>
</evidence>
<keyword evidence="3" id="KW-0804">Transcription</keyword>
<protein>
    <submittedName>
        <fullName evidence="6">TetR family transcriptional regulator</fullName>
    </submittedName>
</protein>
<dbReference type="PANTHER" id="PTHR30055">
    <property type="entry name" value="HTH-TYPE TRANSCRIPTIONAL REGULATOR RUTR"/>
    <property type="match status" value="1"/>
</dbReference>
<evidence type="ECO:0000256" key="2">
    <source>
        <dbReference type="ARBA" id="ARBA00023125"/>
    </source>
</evidence>
<dbReference type="PANTHER" id="PTHR30055:SF234">
    <property type="entry name" value="HTH-TYPE TRANSCRIPTIONAL REGULATOR BETI"/>
    <property type="match status" value="1"/>
</dbReference>
<evidence type="ECO:0000256" key="3">
    <source>
        <dbReference type="ARBA" id="ARBA00023163"/>
    </source>
</evidence>
<name>A0A848KEJ1_9NOCA</name>
<proteinExistence type="predicted"/>
<dbReference type="InterPro" id="IPR009057">
    <property type="entry name" value="Homeodomain-like_sf"/>
</dbReference>
<gene>
    <name evidence="6" type="ORF">FGL95_20160</name>
</gene>
<dbReference type="InterPro" id="IPR001647">
    <property type="entry name" value="HTH_TetR"/>
</dbReference>
<sequence>MSWSQVKSSDRSYSSPVRAEQAELTKRRITDAAYELFLERGYPATTVAEIAKAAGVTGQTVYNTFGSKPALLKRVYDIRLVGDEAPIPLAQRPDFIAMYQQEDPVRFLEGYAQLGRELMDRLGPLLLVVLAGAQAGDSDLAAHIDTTNGERLIGTGMAANRVNALNALRPGLTVERARDLIWTLNSVEVWHLLTGLRGWSSDEYAEWLGKAMCGAVLGR</sequence>
<dbReference type="Proteomes" id="UP000535543">
    <property type="component" value="Unassembled WGS sequence"/>
</dbReference>
<feature type="domain" description="HTH tetR-type" evidence="5">
    <location>
        <begin position="23"/>
        <end position="83"/>
    </location>
</feature>
<evidence type="ECO:0000313" key="7">
    <source>
        <dbReference type="Proteomes" id="UP000535543"/>
    </source>
</evidence>
<keyword evidence="2 4" id="KW-0238">DNA-binding</keyword>
<dbReference type="SUPFAM" id="SSF46689">
    <property type="entry name" value="Homeodomain-like"/>
    <property type="match status" value="1"/>
</dbReference>
<dbReference type="EMBL" id="VCQU01000007">
    <property type="protein sequence ID" value="NMN97353.1"/>
    <property type="molecule type" value="Genomic_DNA"/>
</dbReference>
<reference evidence="6 7" key="2">
    <citation type="submission" date="2020-06" db="EMBL/GenBank/DDBJ databases">
        <title>Antribacter stalactiti gen. nov., sp. nov., a new member of the family Nacardiaceae isolated from a cave.</title>
        <authorList>
            <person name="Kim I.S."/>
        </authorList>
    </citation>
    <scope>NUCLEOTIDE SEQUENCE [LARGE SCALE GENOMIC DNA]</scope>
    <source>
        <strain evidence="6 7">YC2-7</strain>
    </source>
</reference>
<comment type="caution">
    <text evidence="6">The sequence shown here is derived from an EMBL/GenBank/DDBJ whole genome shotgun (WGS) entry which is preliminary data.</text>
</comment>
<evidence type="ECO:0000259" key="5">
    <source>
        <dbReference type="PROSITE" id="PS50977"/>
    </source>
</evidence>
<dbReference type="PROSITE" id="PS50977">
    <property type="entry name" value="HTH_TETR_2"/>
    <property type="match status" value="1"/>
</dbReference>
<keyword evidence="1" id="KW-0805">Transcription regulation</keyword>
<feature type="DNA-binding region" description="H-T-H motif" evidence="4">
    <location>
        <begin position="46"/>
        <end position="65"/>
    </location>
</feature>
<accession>A0A848KEJ1</accession>
<dbReference type="AlphaFoldDB" id="A0A848KEJ1"/>